<evidence type="ECO:0000256" key="13">
    <source>
        <dbReference type="ARBA" id="ARBA00034704"/>
    </source>
</evidence>
<dbReference type="Proteomes" id="UP001166286">
    <property type="component" value="Unassembled WGS sequence"/>
</dbReference>
<name>A0AA39R809_9LECA</name>
<feature type="binding site" evidence="14">
    <location>
        <begin position="173"/>
        <end position="180"/>
    </location>
    <ligand>
        <name>ATP</name>
        <dbReference type="ChEBI" id="CHEBI:30616"/>
    </ligand>
</feature>
<evidence type="ECO:0000256" key="9">
    <source>
        <dbReference type="ARBA" id="ARBA00023054"/>
    </source>
</evidence>
<keyword evidence="19" id="KW-1185">Reference proteome</keyword>
<evidence type="ECO:0000256" key="12">
    <source>
        <dbReference type="ARBA" id="ARBA00023306"/>
    </source>
</evidence>
<evidence type="ECO:0000256" key="14">
    <source>
        <dbReference type="PROSITE-ProRule" id="PRU00283"/>
    </source>
</evidence>
<keyword evidence="10 14" id="KW-0505">Motor protein</keyword>
<keyword evidence="9 15" id="KW-0175">Coiled coil</keyword>
<dbReference type="InterPro" id="IPR019821">
    <property type="entry name" value="Kinesin_motor_CS"/>
</dbReference>
<dbReference type="Pfam" id="PF13931">
    <property type="entry name" value="Microtub_bind"/>
    <property type="match status" value="1"/>
</dbReference>
<feature type="region of interest" description="Disordered" evidence="16">
    <location>
        <begin position="1"/>
        <end position="84"/>
    </location>
</feature>
<feature type="compositionally biased region" description="Polar residues" evidence="16">
    <location>
        <begin position="24"/>
        <end position="44"/>
    </location>
</feature>
<evidence type="ECO:0000256" key="11">
    <source>
        <dbReference type="ARBA" id="ARBA00023212"/>
    </source>
</evidence>
<dbReference type="GO" id="GO:0000073">
    <property type="term" value="P:initial mitotic spindle pole body separation"/>
    <property type="evidence" value="ECO:0007669"/>
    <property type="project" value="UniProtKB-ARBA"/>
</dbReference>
<dbReference type="Gene3D" id="3.40.850.10">
    <property type="entry name" value="Kinesin motor domain"/>
    <property type="match status" value="1"/>
</dbReference>
<evidence type="ECO:0000256" key="3">
    <source>
        <dbReference type="ARBA" id="ARBA00022553"/>
    </source>
</evidence>
<evidence type="ECO:0000256" key="6">
    <source>
        <dbReference type="ARBA" id="ARBA00022741"/>
    </source>
</evidence>
<evidence type="ECO:0000256" key="16">
    <source>
        <dbReference type="SAM" id="MobiDB-lite"/>
    </source>
</evidence>
<keyword evidence="6 14" id="KW-0547">Nucleotide-binding</keyword>
<dbReference type="PROSITE" id="PS00411">
    <property type="entry name" value="KINESIN_MOTOR_1"/>
    <property type="match status" value="1"/>
</dbReference>
<evidence type="ECO:0000313" key="18">
    <source>
        <dbReference type="EMBL" id="KAK0516543.1"/>
    </source>
</evidence>
<comment type="subcellular location">
    <subcellularLocation>
        <location evidence="1">Cytoplasm</location>
        <location evidence="1">Cytoskeleton</location>
    </subcellularLocation>
</comment>
<evidence type="ECO:0000256" key="7">
    <source>
        <dbReference type="ARBA" id="ARBA00022776"/>
    </source>
</evidence>
<evidence type="ECO:0000259" key="17">
    <source>
        <dbReference type="PROSITE" id="PS50067"/>
    </source>
</evidence>
<comment type="similarity">
    <text evidence="13">Belongs to the TRAFAC class myosin-kinesin ATPase superfamily. Kinesin family. KIN-5/BimC subfamily.</text>
</comment>
<dbReference type="GO" id="GO:0007018">
    <property type="term" value="P:microtubule-based movement"/>
    <property type="evidence" value="ECO:0007669"/>
    <property type="project" value="InterPro"/>
</dbReference>
<accession>A0AA39R809</accession>
<keyword evidence="3" id="KW-0597">Phosphoprotein</keyword>
<keyword evidence="4" id="KW-0132">Cell division</keyword>
<feature type="compositionally biased region" description="Polar residues" evidence="16">
    <location>
        <begin position="52"/>
        <end position="70"/>
    </location>
</feature>
<dbReference type="InterPro" id="IPR027417">
    <property type="entry name" value="P-loop_NTPase"/>
</dbReference>
<evidence type="ECO:0000256" key="8">
    <source>
        <dbReference type="ARBA" id="ARBA00022840"/>
    </source>
</evidence>
<evidence type="ECO:0000256" key="2">
    <source>
        <dbReference type="ARBA" id="ARBA00022490"/>
    </source>
</evidence>
<dbReference type="EMBL" id="JAFEKC020000002">
    <property type="protein sequence ID" value="KAK0516543.1"/>
    <property type="molecule type" value="Genomic_DNA"/>
</dbReference>
<dbReference type="CDD" id="cd01364">
    <property type="entry name" value="KISc_BimC_Eg5"/>
    <property type="match status" value="1"/>
</dbReference>
<sequence length="1167" mass="128118">MAGLPRPTAGLATKKHSMRPPNSRPSTARTHSNAPAHGRTQSGAASPADSIISMSTNMSQSRSPPHQNAGTKRKERDFEAEGSEETNIHVVVRCRGRNDREVRENSGVVVATDGVRGKNVELSMGASALSNKTYHFDKVFSPAADQSMIYDDVVTPILDEMLRGYNCTIFAYGQTGTGKTYTMSGDMSDTLGLLSDSAGIIPRVLQSLFLKLDADEAESSVKCSFIELYNEELRDLLSFDDNTKLKIYEDGQKKGHSATLVQGMEESHIKSAGEGIKLLQSGSHKRQVAATKCNDLSSRSHTVFTVTAYIKRTTETGEDFVSAGKLNLVDLAGSENIQRSGAENKRAAEAGLINKSLLTLGRVINALVERGSHIPYRESKLTRLLQDSLGGRTKTCIIATVSPAKSNLEETISTLDYAFRAKNIRNKPQVNQMISKKTLLREFTSEIEKLKGELVATRQRNGVYLTTENYEEMIGESESRRILSEEQQARIATMEVNLRNKVQELFSLTNNFHILKKDNDGTKQLLDDTKDILEKTEIVLANTRQNLAEETILRKAHQATEEQLNNVGGELISTLERTVDDIGGLHSKIKRKADLQSFNREAWQASQSKVVDITQLVESTVGEFKVEQEKLVTRLSGRMQSFVQEELEKLGATQDLLKEKVSSFEASADEVVQQTSGAKEDMNAVLEEIKILREDVKRKIGEGLSGLSTAAGRISAEVINELGAFHTQLHTSYSSLGKDFKTIFEELVKHVNIQKAEADDLRQKASAAANAAVQAEASVAARLETCLDEERAQASKDQHDLLAQITGLVQKSGEVQNARWASKINAVREELLSSRSALQAADQGYNNGMDIWSQKEKLLVDEVLKSRDTLKGKMKEDWKAINEHNSSIQATTKSVHEETIRIVDAQMKDMASQMQALDDFVTRARKQNERHHTTHVDSLQGLASTVRQSYSSIGDHFVSTYDRVRHIGEDISTQSAELQASLPPLTSTVQQPLANLRSDITGAPLKEYSPTGETPKKTQYQYPTLLPRTESHEKLLGKTTAPAASPQRSPSKAVVYMDITATGGELSPSSISPSKNPNSLREVSLNVNASLVRNHSDSSAPTLLTAGKADPDSVGMAPPPLKRQATESKLPTKFSGPKMTGVMKLEGRENLGASFGSGRRLRSSPTD</sequence>
<dbReference type="InterPro" id="IPR025901">
    <property type="entry name" value="Kinesin-assoc_MT-bd_dom"/>
</dbReference>
<keyword evidence="11" id="KW-0206">Cytoskeleton</keyword>
<gene>
    <name evidence="18" type="ORF">JMJ35_001146</name>
</gene>
<dbReference type="PANTHER" id="PTHR47970">
    <property type="entry name" value="KINESIN-LIKE PROTEIN KIF11"/>
    <property type="match status" value="1"/>
</dbReference>
<dbReference type="InterPro" id="IPR047241">
    <property type="entry name" value="KIF11-like_kin_motor_dom"/>
</dbReference>
<dbReference type="InterPro" id="IPR036961">
    <property type="entry name" value="Kinesin_motor_dom_sf"/>
</dbReference>
<keyword evidence="12" id="KW-0131">Cell cycle</keyword>
<dbReference type="AlphaFoldDB" id="A0AA39R809"/>
<comment type="caution">
    <text evidence="18">The sequence shown here is derived from an EMBL/GenBank/DDBJ whole genome shotgun (WGS) entry which is preliminary data.</text>
</comment>
<dbReference type="GO" id="GO:0005524">
    <property type="term" value="F:ATP binding"/>
    <property type="evidence" value="ECO:0007669"/>
    <property type="project" value="UniProtKB-UniRule"/>
</dbReference>
<keyword evidence="2" id="KW-0963">Cytoplasm</keyword>
<dbReference type="PRINTS" id="PR00380">
    <property type="entry name" value="KINESINHEAVY"/>
</dbReference>
<feature type="region of interest" description="Disordered" evidence="16">
    <location>
        <begin position="1094"/>
        <end position="1167"/>
    </location>
</feature>
<evidence type="ECO:0000256" key="15">
    <source>
        <dbReference type="SAM" id="Coils"/>
    </source>
</evidence>
<keyword evidence="5" id="KW-0493">Microtubule</keyword>
<evidence type="ECO:0000256" key="5">
    <source>
        <dbReference type="ARBA" id="ARBA00022701"/>
    </source>
</evidence>
<feature type="domain" description="Kinesin motor" evidence="17">
    <location>
        <begin position="87"/>
        <end position="424"/>
    </location>
</feature>
<dbReference type="PROSITE" id="PS50067">
    <property type="entry name" value="KINESIN_MOTOR_2"/>
    <property type="match status" value="1"/>
</dbReference>
<dbReference type="GO" id="GO:0005876">
    <property type="term" value="C:spindle microtubule"/>
    <property type="evidence" value="ECO:0007669"/>
    <property type="project" value="TreeGrafter"/>
</dbReference>
<dbReference type="SUPFAM" id="SSF52540">
    <property type="entry name" value="P-loop containing nucleoside triphosphate hydrolases"/>
    <property type="match status" value="1"/>
</dbReference>
<protein>
    <recommendedName>
        <fullName evidence="17">Kinesin motor domain-containing protein</fullName>
    </recommendedName>
</protein>
<evidence type="ECO:0000256" key="4">
    <source>
        <dbReference type="ARBA" id="ARBA00022618"/>
    </source>
</evidence>
<evidence type="ECO:0000256" key="1">
    <source>
        <dbReference type="ARBA" id="ARBA00004245"/>
    </source>
</evidence>
<keyword evidence="8 14" id="KW-0067">ATP-binding</keyword>
<organism evidence="18 19">
    <name type="scientific">Cladonia borealis</name>
    <dbReference type="NCBI Taxonomy" id="184061"/>
    <lineage>
        <taxon>Eukaryota</taxon>
        <taxon>Fungi</taxon>
        <taxon>Dikarya</taxon>
        <taxon>Ascomycota</taxon>
        <taxon>Pezizomycotina</taxon>
        <taxon>Lecanoromycetes</taxon>
        <taxon>OSLEUM clade</taxon>
        <taxon>Lecanoromycetidae</taxon>
        <taxon>Lecanorales</taxon>
        <taxon>Lecanorineae</taxon>
        <taxon>Cladoniaceae</taxon>
        <taxon>Cladonia</taxon>
    </lineage>
</organism>
<reference evidence="18" key="1">
    <citation type="submission" date="2023-03" db="EMBL/GenBank/DDBJ databases">
        <title>Complete genome of Cladonia borealis.</title>
        <authorList>
            <person name="Park H."/>
        </authorList>
    </citation>
    <scope>NUCLEOTIDE SEQUENCE</scope>
    <source>
        <strain evidence="18">ANT050790</strain>
    </source>
</reference>
<dbReference type="InterPro" id="IPR047149">
    <property type="entry name" value="KIF11-like"/>
</dbReference>
<evidence type="ECO:0000313" key="19">
    <source>
        <dbReference type="Proteomes" id="UP001166286"/>
    </source>
</evidence>
<dbReference type="GO" id="GO:0051301">
    <property type="term" value="P:cell division"/>
    <property type="evidence" value="ECO:0007669"/>
    <property type="project" value="UniProtKB-KW"/>
</dbReference>
<feature type="coiled-coil region" evidence="15">
    <location>
        <begin position="744"/>
        <end position="778"/>
    </location>
</feature>
<evidence type="ECO:0000256" key="10">
    <source>
        <dbReference type="ARBA" id="ARBA00023175"/>
    </source>
</evidence>
<proteinExistence type="inferred from homology"/>
<dbReference type="GO" id="GO:0008574">
    <property type="term" value="F:plus-end-directed microtubule motor activity"/>
    <property type="evidence" value="ECO:0007669"/>
    <property type="project" value="TreeGrafter"/>
</dbReference>
<dbReference type="FunFam" id="3.40.850.10:FF:000051">
    <property type="entry name" value="Kinesin-like protein bimC"/>
    <property type="match status" value="1"/>
</dbReference>
<dbReference type="PANTHER" id="PTHR47970:SF12">
    <property type="entry name" value="KINESIN FAMILY MEMBER 11"/>
    <property type="match status" value="1"/>
</dbReference>
<dbReference type="SMART" id="SM00129">
    <property type="entry name" value="KISc"/>
    <property type="match status" value="1"/>
</dbReference>
<dbReference type="Pfam" id="PF00225">
    <property type="entry name" value="Kinesin"/>
    <property type="match status" value="1"/>
</dbReference>
<dbReference type="GO" id="GO:0008017">
    <property type="term" value="F:microtubule binding"/>
    <property type="evidence" value="ECO:0007669"/>
    <property type="project" value="InterPro"/>
</dbReference>
<dbReference type="InterPro" id="IPR001752">
    <property type="entry name" value="Kinesin_motor_dom"/>
</dbReference>
<keyword evidence="7" id="KW-0498">Mitosis</keyword>
<dbReference type="GO" id="GO:0005634">
    <property type="term" value="C:nucleus"/>
    <property type="evidence" value="ECO:0007669"/>
    <property type="project" value="TreeGrafter"/>
</dbReference>
<dbReference type="GO" id="GO:0072686">
    <property type="term" value="C:mitotic spindle"/>
    <property type="evidence" value="ECO:0007669"/>
    <property type="project" value="TreeGrafter"/>
</dbReference>